<sequence>MKKLFLSSRHCLLLIMVFFVFTVPETTYAHQSSTAYLTMSNSAKSARVDAEYRLAVRDLALLVPIKEEQNRSITWGALKAQNAAIDQLLAQKMQWQADQTPCRMTSQREPIALDHIAGMAYVVMYLGVDCGSKPPTQLNYRILEHIDSGHRLIISMNDTQHVDKSRSWLVAPSKVSLLAPDGSLKETFQTYVKEGIHHILTGYDHLLFLLCLLLPAVYMRIQSTQLTGRALHTDDQWVPVTAPMSAVRHTLYIATAFTLAHSITLSLAALNVISLPSRLVESTIAFSIALAALNNLFPMFGTRHIRLAFIFGLIHGFGFASALSDLPIGTGSRVLALFSFNLGIELGQITCILIFLPIALALRRSLFYRQIMFKGGSVVACFLAILWMTQRIFDLNWIPG</sequence>
<dbReference type="KEGG" id="mbah:HYN46_00850"/>
<dbReference type="AlphaFoldDB" id="A0A345P2R1"/>
<evidence type="ECO:0000313" key="2">
    <source>
        <dbReference type="EMBL" id="AXI01570.1"/>
    </source>
</evidence>
<keyword evidence="1" id="KW-1133">Transmembrane helix</keyword>
<proteinExistence type="predicted"/>
<feature type="transmembrane region" description="Helical" evidence="1">
    <location>
        <begin position="335"/>
        <end position="359"/>
    </location>
</feature>
<dbReference type="InterPro" id="IPR032809">
    <property type="entry name" value="Put_HupE_UreJ"/>
</dbReference>
<evidence type="ECO:0000256" key="1">
    <source>
        <dbReference type="SAM" id="Phobius"/>
    </source>
</evidence>
<feature type="transmembrane region" description="Helical" evidence="1">
    <location>
        <begin position="251"/>
        <end position="273"/>
    </location>
</feature>
<feature type="transmembrane region" description="Helical" evidence="1">
    <location>
        <begin position="279"/>
        <end position="297"/>
    </location>
</feature>
<dbReference type="RefSeq" id="WP_114897680.1">
    <property type="nucleotide sequence ID" value="NZ_CP031222.1"/>
</dbReference>
<feature type="transmembrane region" description="Helical" evidence="1">
    <location>
        <begin position="371"/>
        <end position="389"/>
    </location>
</feature>
<name>A0A345P2R1_9GAMM</name>
<evidence type="ECO:0000313" key="3">
    <source>
        <dbReference type="Proteomes" id="UP000253940"/>
    </source>
</evidence>
<keyword evidence="1" id="KW-0812">Transmembrane</keyword>
<protein>
    <submittedName>
        <fullName evidence="2">HupE/UreJ family protein</fullName>
    </submittedName>
</protein>
<keyword evidence="1" id="KW-0472">Membrane</keyword>
<dbReference type="EMBL" id="CP031222">
    <property type="protein sequence ID" value="AXI01570.1"/>
    <property type="molecule type" value="Genomic_DNA"/>
</dbReference>
<accession>A0A345P2R1</accession>
<dbReference type="Proteomes" id="UP000253940">
    <property type="component" value="Chromosome"/>
</dbReference>
<gene>
    <name evidence="2" type="ORF">HYN46_00850</name>
</gene>
<keyword evidence="3" id="KW-1185">Reference proteome</keyword>
<reference evidence="2 3" key="1">
    <citation type="submission" date="2018-07" db="EMBL/GenBank/DDBJ databases">
        <title>Genome sequencing of Moraxellaceae gen. HYN0046.</title>
        <authorList>
            <person name="Kim M."/>
            <person name="Yi H."/>
        </authorList>
    </citation>
    <scope>NUCLEOTIDE SEQUENCE [LARGE SCALE GENOMIC DNA]</scope>
    <source>
        <strain evidence="2 3">HYN0046</strain>
    </source>
</reference>
<feature type="transmembrane region" description="Helical" evidence="1">
    <location>
        <begin position="202"/>
        <end position="221"/>
    </location>
</feature>
<dbReference type="OrthoDB" id="9808870at2"/>
<feature type="transmembrane region" description="Helical" evidence="1">
    <location>
        <begin position="304"/>
        <end position="323"/>
    </location>
</feature>
<dbReference type="Pfam" id="PF13795">
    <property type="entry name" value="HupE_UreJ_2"/>
    <property type="match status" value="1"/>
</dbReference>
<organism evidence="2 3">
    <name type="scientific">Aquirhabdus parva</name>
    <dbReference type="NCBI Taxonomy" id="2283318"/>
    <lineage>
        <taxon>Bacteria</taxon>
        <taxon>Pseudomonadati</taxon>
        <taxon>Pseudomonadota</taxon>
        <taxon>Gammaproteobacteria</taxon>
        <taxon>Moraxellales</taxon>
        <taxon>Moraxellaceae</taxon>
        <taxon>Aquirhabdus</taxon>
    </lineage>
</organism>